<sequence>MKIWKKMVLGAALCVGAVMGSYAATGGIAWDKAPVKTNDLSSLQNGAKLFVNYCLNCHSAAFMRFNRLQDLGLTEQQIKDNLLFTTDKVGETMRSAIDPLQAKAWFGANPPDLTLIARSRAGAGGTGADYIYTLLRSYYRDPAKPTGWNNLAFPNIGMPNPLWQLQGTRKPIFDTIEEHGHEVHAFTGRWDQLTPGTMTPLQFDQAVGDLVNYLQWMGEPAQNKRVMIGVWVMMFLLVFTLIAWRLNAAYWKDVK</sequence>
<protein>
    <submittedName>
        <fullName evidence="12">Cytochrome c1</fullName>
    </submittedName>
</protein>
<dbReference type="PANTHER" id="PTHR10266:SF3">
    <property type="entry name" value="CYTOCHROME C1, HEME PROTEIN, MITOCHONDRIAL"/>
    <property type="match status" value="1"/>
</dbReference>
<feature type="signal peptide" evidence="10">
    <location>
        <begin position="1"/>
        <end position="23"/>
    </location>
</feature>
<evidence type="ECO:0000256" key="3">
    <source>
        <dbReference type="ARBA" id="ARBA00022692"/>
    </source>
</evidence>
<dbReference type="InterPro" id="IPR036909">
    <property type="entry name" value="Cyt_c-like_dom_sf"/>
</dbReference>
<comment type="subcellular location">
    <subcellularLocation>
        <location evidence="1">Membrane</location>
    </subcellularLocation>
</comment>
<feature type="transmembrane region" description="Helical" evidence="9">
    <location>
        <begin position="226"/>
        <end position="246"/>
    </location>
</feature>
<proteinExistence type="predicted"/>
<dbReference type="GO" id="GO:0046872">
    <property type="term" value="F:metal ion binding"/>
    <property type="evidence" value="ECO:0007669"/>
    <property type="project" value="UniProtKB-KW"/>
</dbReference>
<evidence type="ECO:0000256" key="9">
    <source>
        <dbReference type="SAM" id="Phobius"/>
    </source>
</evidence>
<keyword evidence="2 8" id="KW-0349">Heme</keyword>
<dbReference type="Proteomes" id="UP000239709">
    <property type="component" value="Chromosome"/>
</dbReference>
<evidence type="ECO:0000313" key="13">
    <source>
        <dbReference type="Proteomes" id="UP000239709"/>
    </source>
</evidence>
<dbReference type="SUPFAM" id="SSF46626">
    <property type="entry name" value="Cytochrome c"/>
    <property type="match status" value="1"/>
</dbReference>
<reference evidence="12 13" key="1">
    <citation type="submission" date="2018-03" db="EMBL/GenBank/DDBJ databases">
        <title>Genome sequencing of Ottowia sp.</title>
        <authorList>
            <person name="Kim S.-J."/>
            <person name="Heo J."/>
            <person name="Kwon S.-W."/>
        </authorList>
    </citation>
    <scope>NUCLEOTIDE SEQUENCE [LARGE SCALE GENOMIC DNA]</scope>
    <source>
        <strain evidence="12 13">KADR8-3</strain>
    </source>
</reference>
<feature type="domain" description="Cytochrome c" evidence="11">
    <location>
        <begin position="41"/>
        <end position="218"/>
    </location>
</feature>
<dbReference type="OrthoDB" id="9798864at2"/>
<evidence type="ECO:0000256" key="6">
    <source>
        <dbReference type="ARBA" id="ARBA00023004"/>
    </source>
</evidence>
<accession>A0A2S0MIV9</accession>
<feature type="binding site" description="covalent" evidence="8">
    <location>
        <position position="57"/>
    </location>
    <ligand>
        <name>heme c</name>
        <dbReference type="ChEBI" id="CHEBI:61717"/>
    </ligand>
</feature>
<dbReference type="Gene3D" id="1.10.760.10">
    <property type="entry name" value="Cytochrome c-like domain"/>
    <property type="match status" value="1"/>
</dbReference>
<dbReference type="EMBL" id="CP027666">
    <property type="protein sequence ID" value="AVO35825.1"/>
    <property type="molecule type" value="Genomic_DNA"/>
</dbReference>
<keyword evidence="7 9" id="KW-0472">Membrane</keyword>
<evidence type="ECO:0000256" key="7">
    <source>
        <dbReference type="ARBA" id="ARBA00023136"/>
    </source>
</evidence>
<keyword evidence="5 9" id="KW-1133">Transmembrane helix</keyword>
<dbReference type="AlphaFoldDB" id="A0A2S0MIV9"/>
<evidence type="ECO:0000313" key="12">
    <source>
        <dbReference type="EMBL" id="AVO35825.1"/>
    </source>
</evidence>
<evidence type="ECO:0000256" key="4">
    <source>
        <dbReference type="ARBA" id="ARBA00022723"/>
    </source>
</evidence>
<evidence type="ECO:0000259" key="11">
    <source>
        <dbReference type="PROSITE" id="PS51007"/>
    </source>
</evidence>
<feature type="binding site" description="covalent" evidence="8">
    <location>
        <position position="58"/>
    </location>
    <ligand>
        <name>heme c</name>
        <dbReference type="ChEBI" id="CHEBI:61717"/>
    </ligand>
</feature>
<keyword evidence="10" id="KW-0732">Signal</keyword>
<keyword evidence="6 8" id="KW-0408">Iron</keyword>
<feature type="chain" id="PRO_5015753024" evidence="10">
    <location>
        <begin position="24"/>
        <end position="255"/>
    </location>
</feature>
<evidence type="ECO:0000256" key="8">
    <source>
        <dbReference type="PIRSR" id="PIRSR602326-1"/>
    </source>
</evidence>
<keyword evidence="3 9" id="KW-0812">Transmembrane</keyword>
<feature type="binding site" description="covalent" evidence="8">
    <location>
        <position position="54"/>
    </location>
    <ligand>
        <name>heme c</name>
        <dbReference type="ChEBI" id="CHEBI:61717"/>
    </ligand>
</feature>
<keyword evidence="4 8" id="KW-0479">Metal-binding</keyword>
<evidence type="ECO:0000256" key="2">
    <source>
        <dbReference type="ARBA" id="ARBA00022617"/>
    </source>
</evidence>
<evidence type="ECO:0000256" key="10">
    <source>
        <dbReference type="SAM" id="SignalP"/>
    </source>
</evidence>
<dbReference type="InterPro" id="IPR009056">
    <property type="entry name" value="Cyt_c-like_dom"/>
</dbReference>
<keyword evidence="13" id="KW-1185">Reference proteome</keyword>
<dbReference type="GO" id="GO:0016020">
    <property type="term" value="C:membrane"/>
    <property type="evidence" value="ECO:0007669"/>
    <property type="project" value="UniProtKB-SubCell"/>
</dbReference>
<dbReference type="PANTHER" id="PTHR10266">
    <property type="entry name" value="CYTOCHROME C1"/>
    <property type="match status" value="1"/>
</dbReference>
<evidence type="ECO:0000256" key="5">
    <source>
        <dbReference type="ARBA" id="ARBA00022989"/>
    </source>
</evidence>
<comment type="cofactor">
    <cofactor evidence="8">
        <name>heme c</name>
        <dbReference type="ChEBI" id="CHEBI:61717"/>
    </cofactor>
    <text evidence="8">Binds 1 heme c group covalently per subunit.</text>
</comment>
<organism evidence="12 13">
    <name type="scientific">Ottowia oryzae</name>
    <dbReference type="NCBI Taxonomy" id="2109914"/>
    <lineage>
        <taxon>Bacteria</taxon>
        <taxon>Pseudomonadati</taxon>
        <taxon>Pseudomonadota</taxon>
        <taxon>Betaproteobacteria</taxon>
        <taxon>Burkholderiales</taxon>
        <taxon>Comamonadaceae</taxon>
        <taxon>Ottowia</taxon>
    </lineage>
</organism>
<dbReference type="InterPro" id="IPR002326">
    <property type="entry name" value="Cyt_c1"/>
</dbReference>
<dbReference type="KEGG" id="otk:C6570_17565"/>
<dbReference type="GO" id="GO:0020037">
    <property type="term" value="F:heme binding"/>
    <property type="evidence" value="ECO:0007669"/>
    <property type="project" value="InterPro"/>
</dbReference>
<dbReference type="PROSITE" id="PS51007">
    <property type="entry name" value="CYTC"/>
    <property type="match status" value="1"/>
</dbReference>
<dbReference type="RefSeq" id="WP_106704369.1">
    <property type="nucleotide sequence ID" value="NZ_CP027666.1"/>
</dbReference>
<gene>
    <name evidence="12" type="ORF">C6570_17565</name>
</gene>
<name>A0A2S0MIV9_9BURK</name>
<evidence type="ECO:0000256" key="1">
    <source>
        <dbReference type="ARBA" id="ARBA00004370"/>
    </source>
</evidence>
<dbReference type="GO" id="GO:0009055">
    <property type="term" value="F:electron transfer activity"/>
    <property type="evidence" value="ECO:0007669"/>
    <property type="project" value="InterPro"/>
</dbReference>
<dbReference type="Pfam" id="PF02167">
    <property type="entry name" value="Cytochrom_C1"/>
    <property type="match status" value="2"/>
</dbReference>